<dbReference type="Gene3D" id="3.40.50.300">
    <property type="entry name" value="P-loop containing nucleotide triphosphate hydrolases"/>
    <property type="match status" value="2"/>
</dbReference>
<comment type="caution">
    <text evidence="5">The sequence shown here is derived from an EMBL/GenBank/DDBJ whole genome shotgun (WGS) entry which is preliminary data.</text>
</comment>
<dbReference type="GO" id="GO:0003677">
    <property type="term" value="F:DNA binding"/>
    <property type="evidence" value="ECO:0007669"/>
    <property type="project" value="UniProtKB-UniRule"/>
</dbReference>
<sequence length="713" mass="78955">MSIFSEVKYVPYADSRDCMNALATIEAIDFFFARQILLSQQQIGSSLSPTQYQEVFHVLLALSQYQRRGSVCIYLSTLANVHMWQAASPDTEIEANDIDVQSGSNAHERQDAQGAVAGAPESFVRGFQFSGIDELHNMLALFTQGLRPNSYLVLEKSRLYSKRYWHYEHTLCRYIAASVQQATIDKQHGRLISQQMLVSETMGLLFATPVVSNNIPDLQQLAVLNSLALPLSIITGGAGTGKTYTITRLAILISIVNSVPIHAIEMVAPTGKAANRMAQSLTEELAKLTLVPQLADICQSFSQLQPKTLNRLLKTKPITGQSAYSAQRPLPVKLIIVDETSMIDISLMHKLIDSLSPGTQLILVGDPNQLPSVETGCLLADLVAHPFAHMPVQHWQSLCNIYPALRLAEDFAQQHLVTNHKAGRGVVNKLVGTRRSHQIVDSFANAILAGDAAHALNIAQVEQYASRTMPSALLNSVVTFEQSRGQVQILPLMSANTEQSNSLKYAVDKVIADHILPHLFNLFKANSPDEAFLALKKYALLTPFRKSYLGTASLNQLIELALSKHFNWIKPNQLYKCKPIMILQNDYQLSLFNGDIGIMWENSDKELVAYFTVDKHLVAYPVYNLPAFDTNFAMTIHKTQGSEFENVDIILPPSDSDFLNKQLLYTGVTRAQKSVRIFTSIQTFRQTISTSADRISGLDASLSAALACFGQQE</sequence>
<keyword evidence="3" id="KW-0347">Helicase</keyword>
<keyword evidence="3 5" id="KW-0378">Hydrolase</keyword>
<dbReference type="HAMAP" id="MF_01487">
    <property type="entry name" value="RecD"/>
    <property type="match status" value="1"/>
</dbReference>
<dbReference type="InterPro" id="IPR050534">
    <property type="entry name" value="Coronavir_polyprotein_1ab"/>
</dbReference>
<dbReference type="InterPro" id="IPR006344">
    <property type="entry name" value="RecD"/>
</dbReference>
<reference evidence="5 6" key="2">
    <citation type="journal article" date="2017" name="Antonie Van Leeuwenhoek">
        <title>Rhizobium rhizosphaerae sp. nov., a novel species isolated from rice rhizosphere.</title>
        <authorList>
            <person name="Zhao J.J."/>
            <person name="Zhang J."/>
            <person name="Zhang R.J."/>
            <person name="Zhang C.W."/>
            <person name="Yin H.Q."/>
            <person name="Zhang X.X."/>
        </authorList>
    </citation>
    <scope>NUCLEOTIDE SEQUENCE [LARGE SCALE GENOMIC DNA]</scope>
    <source>
        <strain evidence="5 6">ACAM 611</strain>
    </source>
</reference>
<keyword evidence="3" id="KW-0413">Isomerase</keyword>
<keyword evidence="3" id="KW-0540">Nuclease</keyword>
<dbReference type="GO" id="GO:0009338">
    <property type="term" value="C:exodeoxyribonuclease V complex"/>
    <property type="evidence" value="ECO:0007669"/>
    <property type="project" value="InterPro"/>
</dbReference>
<proteinExistence type="inferred from homology"/>
<dbReference type="GO" id="GO:0016887">
    <property type="term" value="F:ATP hydrolysis activity"/>
    <property type="evidence" value="ECO:0007669"/>
    <property type="project" value="RHEA"/>
</dbReference>
<dbReference type="Gene3D" id="2.30.30.940">
    <property type="match status" value="1"/>
</dbReference>
<comment type="similarity">
    <text evidence="3">Belongs to the RecD family.</text>
</comment>
<keyword evidence="3" id="KW-0269">Exonuclease</keyword>
<dbReference type="CDD" id="cd17933">
    <property type="entry name" value="DEXSc_RecD-like"/>
    <property type="match status" value="1"/>
</dbReference>
<protein>
    <recommendedName>
        <fullName evidence="3">RecBCD enzyme subunit RecD</fullName>
        <ecNumber evidence="3">5.6.2.3</ecNumber>
    </recommendedName>
    <alternativeName>
        <fullName evidence="3">DNA 5'-3' helicase subunit RecD</fullName>
    </alternativeName>
    <alternativeName>
        <fullName evidence="3">Exonuclease V subunit RecD</fullName>
        <shortName evidence="3">ExoV subunit RecD</shortName>
    </alternativeName>
    <alternativeName>
        <fullName evidence="3">Helicase/nuclease RecBCD subunit RecD</fullName>
    </alternativeName>
</protein>
<feature type="domain" description="UvrD-like helicase C-terminal" evidence="4">
    <location>
        <begin position="632"/>
        <end position="677"/>
    </location>
</feature>
<dbReference type="GO" id="GO:0000724">
    <property type="term" value="P:double-strand break repair via homologous recombination"/>
    <property type="evidence" value="ECO:0007669"/>
    <property type="project" value="UniProtKB-UniRule"/>
</dbReference>
<keyword evidence="6" id="KW-1185">Reference proteome</keyword>
<dbReference type="InterPro" id="IPR027417">
    <property type="entry name" value="P-loop_NTPase"/>
</dbReference>
<evidence type="ECO:0000313" key="6">
    <source>
        <dbReference type="Proteomes" id="UP000053586"/>
    </source>
</evidence>
<dbReference type="RefSeq" id="WP_006003348.1">
    <property type="nucleotide sequence ID" value="NZ_BAET01000007.1"/>
</dbReference>
<keyword evidence="3" id="KW-0238">DNA-binding</keyword>
<reference evidence="5 6" key="1">
    <citation type="journal article" date="2012" name="J. Bacteriol.">
        <title>Genome sequence of proteorhodopsin-containing sea ice bacterium Glaciecola punicea ACAM 611T.</title>
        <authorList>
            <person name="Qin Q.-L."/>
            <person name="Xie B.-B."/>
            <person name="Shu Y.-L."/>
            <person name="Rong J.-C."/>
            <person name="Zhao D.-L."/>
            <person name="Zhang X.-Y."/>
            <person name="Chen X.-L."/>
            <person name="Zhou B.-C."/>
            <person name="Zhanga Y.-Z."/>
        </authorList>
    </citation>
    <scope>NUCLEOTIDE SEQUENCE [LARGE SCALE GENOMIC DNA]</scope>
    <source>
        <strain evidence="5 6">ACAM 611</strain>
    </source>
</reference>
<dbReference type="PANTHER" id="PTHR43788">
    <property type="entry name" value="DNA2/NAM7 HELICASE FAMILY MEMBER"/>
    <property type="match status" value="1"/>
</dbReference>
<organism evidence="5 6">
    <name type="scientific">Glaciecola punicea ACAM 611</name>
    <dbReference type="NCBI Taxonomy" id="1121923"/>
    <lineage>
        <taxon>Bacteria</taxon>
        <taxon>Pseudomonadati</taxon>
        <taxon>Pseudomonadota</taxon>
        <taxon>Gammaproteobacteria</taxon>
        <taxon>Alteromonadales</taxon>
        <taxon>Alteromonadaceae</taxon>
        <taxon>Glaciecola</taxon>
    </lineage>
</organism>
<dbReference type="GO" id="GO:0017116">
    <property type="term" value="F:single-stranded DNA helicase activity"/>
    <property type="evidence" value="ECO:0007669"/>
    <property type="project" value="TreeGrafter"/>
</dbReference>
<dbReference type="Pfam" id="PF13245">
    <property type="entry name" value="AAA_19"/>
    <property type="match status" value="1"/>
</dbReference>
<keyword evidence="3" id="KW-0234">DNA repair</keyword>
<keyword evidence="3" id="KW-0227">DNA damage</keyword>
<dbReference type="NCBIfam" id="TIGR01447">
    <property type="entry name" value="recD"/>
    <property type="match status" value="1"/>
</dbReference>
<comment type="catalytic activity">
    <reaction evidence="3">
        <text>ATP + H2O = ADP + phosphate + H(+)</text>
        <dbReference type="Rhea" id="RHEA:13065"/>
        <dbReference type="ChEBI" id="CHEBI:15377"/>
        <dbReference type="ChEBI" id="CHEBI:15378"/>
        <dbReference type="ChEBI" id="CHEBI:30616"/>
        <dbReference type="ChEBI" id="CHEBI:43474"/>
        <dbReference type="ChEBI" id="CHEBI:456216"/>
        <dbReference type="EC" id="5.6.2.3"/>
    </reaction>
</comment>
<dbReference type="GO" id="GO:0008854">
    <property type="term" value="F:exodeoxyribonuclease V activity"/>
    <property type="evidence" value="ECO:0007669"/>
    <property type="project" value="InterPro"/>
</dbReference>
<comment type="subunit">
    <text evidence="3">Heterotrimer of RecB, RecC and RecD. All subunits contribute to DNA-binding.</text>
</comment>
<evidence type="ECO:0000259" key="4">
    <source>
        <dbReference type="Pfam" id="PF13538"/>
    </source>
</evidence>
<dbReference type="OrthoDB" id="9803432at2"/>
<dbReference type="AlphaFoldDB" id="H5T943"/>
<dbReference type="eggNOG" id="COG0507">
    <property type="taxonomic scope" value="Bacteria"/>
</dbReference>
<dbReference type="Pfam" id="PF13538">
    <property type="entry name" value="UvrD_C_2"/>
    <property type="match status" value="1"/>
</dbReference>
<dbReference type="SUPFAM" id="SSF52540">
    <property type="entry name" value="P-loop containing nucleoside triphosphate hydrolases"/>
    <property type="match status" value="1"/>
</dbReference>
<keyword evidence="1" id="KW-0547">Nucleotide-binding</keyword>
<dbReference type="GO" id="GO:0005524">
    <property type="term" value="F:ATP binding"/>
    <property type="evidence" value="ECO:0007669"/>
    <property type="project" value="UniProtKB-KW"/>
</dbReference>
<dbReference type="EC" id="5.6.2.3" evidence="3"/>
<comment type="function">
    <text evidence="3">A helicase/nuclease that prepares dsDNA breaks (DSB) for recombinational DNA repair. Binds to DSBs and unwinds DNA via a highly rapid and processive ATP-dependent bidirectional helicase activity. Unwinds dsDNA until it encounters a Chi (crossover hotspot instigator) sequence from the 3' direction. Cuts ssDNA a few nucleotides 3' to the Chi site. The properties and activities of the enzyme are changed at Chi. The Chi-altered holoenzyme produces a long 3'-ssDNA overhang and facilitates RecA-binding to the ssDNA for homologous DNA recombination and repair. Holoenzyme degrades any linearized DNA that is unable to undergo homologous recombination. In the holoenzyme this subunit has ssDNA-dependent ATPase and 5'-3' helicase activity. When added to pre-assembled RecBC greatly stimulates nuclease activity and augments holoenzyme processivity. Negatively regulates the RecA-loading ability of RecBCD.</text>
</comment>
<dbReference type="GO" id="GO:0043139">
    <property type="term" value="F:5'-3' DNA helicase activity"/>
    <property type="evidence" value="ECO:0007669"/>
    <property type="project" value="UniProtKB-UniRule"/>
</dbReference>
<dbReference type="PANTHER" id="PTHR43788:SF6">
    <property type="entry name" value="DNA HELICASE B"/>
    <property type="match status" value="1"/>
</dbReference>
<dbReference type="EMBL" id="BAET01000007">
    <property type="protein sequence ID" value="GAB54820.1"/>
    <property type="molecule type" value="Genomic_DNA"/>
</dbReference>
<evidence type="ECO:0000256" key="2">
    <source>
        <dbReference type="ARBA" id="ARBA00022840"/>
    </source>
</evidence>
<dbReference type="InterPro" id="IPR027785">
    <property type="entry name" value="UvrD-like_helicase_C"/>
</dbReference>
<comment type="caution">
    <text evidence="3">Lacks conserved residue(s) required for the propagation of feature annotation.</text>
</comment>
<evidence type="ECO:0000256" key="3">
    <source>
        <dbReference type="HAMAP-Rule" id="MF_01487"/>
    </source>
</evidence>
<gene>
    <name evidence="3 5" type="primary">recD</name>
    <name evidence="5" type="ORF">GPUN_0680</name>
</gene>
<dbReference type="STRING" id="56804.BAE46_08335"/>
<name>H5T943_9ALTE</name>
<keyword evidence="2" id="KW-0067">ATP-binding</keyword>
<dbReference type="CDD" id="cd18809">
    <property type="entry name" value="SF1_C_RecD"/>
    <property type="match status" value="1"/>
</dbReference>
<evidence type="ECO:0000256" key="1">
    <source>
        <dbReference type="ARBA" id="ARBA00022741"/>
    </source>
</evidence>
<accession>H5T943</accession>
<comment type="miscellaneous">
    <text evidence="3">In the RecBCD complex, RecB has a slow 3'-5' helicase, an exonuclease activity and loads RecA onto ssDNA, RecD has a fast 5'-3' helicase activity, while RecC stimulates the ATPase and processivity of the RecB helicase and contributes to recognition of the Chi site.</text>
</comment>
<evidence type="ECO:0000313" key="5">
    <source>
        <dbReference type="EMBL" id="GAB54820.1"/>
    </source>
</evidence>
<dbReference type="Proteomes" id="UP000053586">
    <property type="component" value="Unassembled WGS sequence"/>
</dbReference>